<organism evidence="1 2">
    <name type="scientific">Salicibibacter cibarius</name>
    <dbReference type="NCBI Taxonomy" id="2743000"/>
    <lineage>
        <taxon>Bacteria</taxon>
        <taxon>Bacillati</taxon>
        <taxon>Bacillota</taxon>
        <taxon>Bacilli</taxon>
        <taxon>Bacillales</taxon>
        <taxon>Bacillaceae</taxon>
        <taxon>Salicibibacter</taxon>
    </lineage>
</organism>
<gene>
    <name evidence="1" type="ORF">HUG15_02625</name>
</gene>
<reference evidence="1 2" key="1">
    <citation type="submission" date="2020-06" db="EMBL/GenBank/DDBJ databases">
        <title>Genomic analysis of Salicibibacter sp. NKC5-3.</title>
        <authorList>
            <person name="Oh Y.J."/>
        </authorList>
    </citation>
    <scope>NUCLEOTIDE SEQUENCE [LARGE SCALE GENOMIC DNA]</scope>
    <source>
        <strain evidence="1 2">NKC5-3</strain>
    </source>
</reference>
<dbReference type="KEGG" id="scia:HUG15_02625"/>
<protein>
    <recommendedName>
        <fullName evidence="3">Transposase</fullName>
    </recommendedName>
</protein>
<evidence type="ECO:0000313" key="2">
    <source>
        <dbReference type="Proteomes" id="UP000595823"/>
    </source>
</evidence>
<name>A0A7T6Z0M2_9BACI</name>
<dbReference type="EMBL" id="CP054705">
    <property type="protein sequence ID" value="QQK74603.1"/>
    <property type="molecule type" value="Genomic_DNA"/>
</dbReference>
<dbReference type="Proteomes" id="UP000595823">
    <property type="component" value="Chromosome"/>
</dbReference>
<proteinExistence type="predicted"/>
<accession>A0A7T6Z0M2</accession>
<keyword evidence="2" id="KW-1185">Reference proteome</keyword>
<evidence type="ECO:0008006" key="3">
    <source>
        <dbReference type="Google" id="ProtNLM"/>
    </source>
</evidence>
<evidence type="ECO:0000313" key="1">
    <source>
        <dbReference type="EMBL" id="QQK74603.1"/>
    </source>
</evidence>
<dbReference type="AlphaFoldDB" id="A0A7T6Z0M2"/>
<sequence>MEFMMTSNVRKGIEKVAINLLSNGIDVPKVAELTKLTEKEIKELKNQQNGND</sequence>
<dbReference type="RefSeq" id="WP_200126798.1">
    <property type="nucleotide sequence ID" value="NZ_CP054705.1"/>
</dbReference>